<dbReference type="Proteomes" id="UP000199607">
    <property type="component" value="Unassembled WGS sequence"/>
</dbReference>
<sequence length="92" mass="10755">MSHWINIQQINIELGCLTIGSAIADWFDYGVYYTRLDRMVIPQYLRKRIYGIILQRSDIGETDVFLDLIETLDATYNDLNKLTRGPMQALNR</sequence>
<dbReference type="AlphaFoldDB" id="A0A1I4GRL3"/>
<dbReference type="EMBL" id="FOTC01000004">
    <property type="protein sequence ID" value="SFL31756.1"/>
    <property type="molecule type" value="Genomic_DNA"/>
</dbReference>
<accession>A0A1I4GRL3</accession>
<keyword evidence="2" id="KW-1185">Reference proteome</keyword>
<reference evidence="2" key="1">
    <citation type="submission" date="2016-10" db="EMBL/GenBank/DDBJ databases">
        <authorList>
            <person name="Varghese N."/>
            <person name="Submissions S."/>
        </authorList>
    </citation>
    <scope>NUCLEOTIDE SEQUENCE [LARGE SCALE GENOMIC DNA]</scope>
    <source>
        <strain evidence="2">CGMCC 1.7738</strain>
    </source>
</reference>
<protein>
    <submittedName>
        <fullName evidence="1">Uncharacterized protein</fullName>
    </submittedName>
</protein>
<organism evidence="1 2">
    <name type="scientific">Halogranum rubrum</name>
    <dbReference type="NCBI Taxonomy" id="553466"/>
    <lineage>
        <taxon>Archaea</taxon>
        <taxon>Methanobacteriati</taxon>
        <taxon>Methanobacteriota</taxon>
        <taxon>Stenosarchaea group</taxon>
        <taxon>Halobacteria</taxon>
        <taxon>Halobacteriales</taxon>
        <taxon>Haloferacaceae</taxon>
    </lineage>
</organism>
<proteinExistence type="predicted"/>
<evidence type="ECO:0000313" key="1">
    <source>
        <dbReference type="EMBL" id="SFL31756.1"/>
    </source>
</evidence>
<gene>
    <name evidence="1" type="ORF">SAMN04487950_3311</name>
</gene>
<name>A0A1I4GRL3_9EURY</name>
<dbReference type="STRING" id="553466.SAMN04487950_3311"/>
<evidence type="ECO:0000313" key="2">
    <source>
        <dbReference type="Proteomes" id="UP000199607"/>
    </source>
</evidence>